<comment type="caution">
    <text evidence="2">The sequence shown here is derived from an EMBL/GenBank/DDBJ whole genome shotgun (WGS) entry which is preliminary data.</text>
</comment>
<dbReference type="AlphaFoldDB" id="A0A8J7BVV4"/>
<dbReference type="EMBL" id="JACXAE010000005">
    <property type="protein sequence ID" value="MBD2770597.1"/>
    <property type="molecule type" value="Genomic_DNA"/>
</dbReference>
<protein>
    <submittedName>
        <fullName evidence="2">FHA domain-containing protein</fullName>
    </submittedName>
</protein>
<dbReference type="PROSITE" id="PS50006">
    <property type="entry name" value="FHA_DOMAIN"/>
    <property type="match status" value="1"/>
</dbReference>
<dbReference type="InterPro" id="IPR000253">
    <property type="entry name" value="FHA_dom"/>
</dbReference>
<sequence>MSELTLEWLEQPIGQIKTQTIKDQQPSIHPGSVRLARDPELCDIILPWDVKVSRLHAEIFFNLEQNSFISAEEQILLKLG</sequence>
<evidence type="ECO:0000259" key="1">
    <source>
        <dbReference type="PROSITE" id="PS50006"/>
    </source>
</evidence>
<evidence type="ECO:0000313" key="3">
    <source>
        <dbReference type="Proteomes" id="UP000629098"/>
    </source>
</evidence>
<feature type="domain" description="FHA" evidence="1">
    <location>
        <begin position="33"/>
        <end position="80"/>
    </location>
</feature>
<dbReference type="InterPro" id="IPR008984">
    <property type="entry name" value="SMAD_FHA_dom_sf"/>
</dbReference>
<reference evidence="2" key="1">
    <citation type="submission" date="2020-09" db="EMBL/GenBank/DDBJ databases">
        <title>Iningainema tapete sp. nov. (Scytonemataceae, Cyanobacteria) from greenhouses in central Florida (USA) produces two types of nodularin with biosynthetic potential for microcystin-LR and anabaenopeptins.</title>
        <authorList>
            <person name="Berthold D.E."/>
            <person name="Lefler F.W."/>
            <person name="Huang I.-S."/>
            <person name="Abdulla H."/>
            <person name="Zimba P.V."/>
            <person name="Laughinghouse H.D. IV."/>
        </authorList>
    </citation>
    <scope>NUCLEOTIDE SEQUENCE</scope>
    <source>
        <strain evidence="2">BLCCT55</strain>
    </source>
</reference>
<name>A0A8J7BVV4_9CYAN</name>
<accession>A0A8J7BVV4</accession>
<proteinExistence type="predicted"/>
<dbReference type="Proteomes" id="UP000629098">
    <property type="component" value="Unassembled WGS sequence"/>
</dbReference>
<dbReference type="RefSeq" id="WP_190824896.1">
    <property type="nucleotide sequence ID" value="NZ_CAWPPI010000005.1"/>
</dbReference>
<dbReference type="SUPFAM" id="SSF49879">
    <property type="entry name" value="SMAD/FHA domain"/>
    <property type="match status" value="1"/>
</dbReference>
<dbReference type="Gene3D" id="2.60.200.20">
    <property type="match status" value="1"/>
</dbReference>
<gene>
    <name evidence="2" type="ORF">ICL16_00265</name>
</gene>
<organism evidence="2 3">
    <name type="scientific">Iningainema tapete BLCC-T55</name>
    <dbReference type="NCBI Taxonomy" id="2748662"/>
    <lineage>
        <taxon>Bacteria</taxon>
        <taxon>Bacillati</taxon>
        <taxon>Cyanobacteriota</taxon>
        <taxon>Cyanophyceae</taxon>
        <taxon>Nostocales</taxon>
        <taxon>Scytonemataceae</taxon>
        <taxon>Iningainema tapete</taxon>
    </lineage>
</organism>
<evidence type="ECO:0000313" key="2">
    <source>
        <dbReference type="EMBL" id="MBD2770597.1"/>
    </source>
</evidence>
<keyword evidence="3" id="KW-1185">Reference proteome</keyword>